<feature type="domain" description="Transposon Tn7 transposition protein TnsD C-terminal" evidence="2">
    <location>
        <begin position="209"/>
        <end position="313"/>
    </location>
</feature>
<dbReference type="EMBL" id="HG917868">
    <property type="protein sequence ID" value="CDM68418.1"/>
    <property type="molecule type" value="Genomic_DNA"/>
</dbReference>
<evidence type="ECO:0000313" key="4">
    <source>
        <dbReference type="Proteomes" id="UP000019426"/>
    </source>
</evidence>
<dbReference type="AlphaFoldDB" id="W6RVS3"/>
<dbReference type="STRING" id="1216932.CM240_1254"/>
<accession>W6RVS3</accession>
<dbReference type="HOGENOM" id="CLU_033785_1_0_9"/>
<dbReference type="Proteomes" id="UP000019426">
    <property type="component" value="Chromosome M2/40_rep1"/>
</dbReference>
<dbReference type="eggNOG" id="COG3677">
    <property type="taxonomic scope" value="Bacteria"/>
</dbReference>
<evidence type="ECO:0008006" key="5">
    <source>
        <dbReference type="Google" id="ProtNLM"/>
    </source>
</evidence>
<dbReference type="Pfam" id="PF06527">
    <property type="entry name" value="TniQ"/>
    <property type="match status" value="1"/>
</dbReference>
<dbReference type="InterPro" id="IPR009492">
    <property type="entry name" value="TniQ"/>
</dbReference>
<proteinExistence type="predicted"/>
<dbReference type="Pfam" id="PF15978">
    <property type="entry name" value="TnsD"/>
    <property type="match status" value="2"/>
</dbReference>
<sequence length="484" mass="57791">MATFFPTPYEGETFYSTISRYHIYSANLNSKDTLRDLFNTTSVTAGRELPANIDLLLKNIPNNHSFTTNDIIFNNTLYKYYTCFLTKEKADYIYNLMANGNGSLIFASLGMCGNKMKNDFSLKYCPECVKSDRSVFGEAFWHLNHQIPGIFICPNHMCKLYICKKSTEVKNRQEYLNLEFSIGNNDESIVGFNNMMIEHQERFIMNLNKIMNEKYQFKEMNFFREYYLKSLIEKGMAESRVKIYQQDLLRDFKGYYSEDYLSLLGCSFDLNDKYNWVTTITRKHRKSFHPIQHLLMIEYLNIDIDELFDSEYMEVRKDNKRSDKNDEEKKIFREKWLELRKKYPNKNISFVRKLDFSTYRWLNKYDRKWLTDNSPKKNGCMNSKRIDWQKRDEEILSKVRKAVKSIYNSKEKPERVTVGAVGRKIGKIYLLQKSLDKMPMTKEYLQKKCESVKQFQDRRVKWVRENVTINGESEWIVMRKAGIR</sequence>
<dbReference type="InterPro" id="IPR032750">
    <property type="entry name" value="TnsD_C"/>
</dbReference>
<dbReference type="RefSeq" id="WP_044037468.1">
    <property type="nucleotide sequence ID" value="NZ_HG917868.1"/>
</dbReference>
<evidence type="ECO:0000313" key="3">
    <source>
        <dbReference type="EMBL" id="CDM68418.1"/>
    </source>
</evidence>
<reference evidence="3 4" key="1">
    <citation type="submission" date="2013-11" db="EMBL/GenBank/DDBJ databases">
        <title>Complete genome sequence of Clostridum sp. M2/40.</title>
        <authorList>
            <person name="Wibberg D."/>
            <person name="Puehler A."/>
            <person name="Schlueter A."/>
        </authorList>
    </citation>
    <scope>NUCLEOTIDE SEQUENCE [LARGE SCALE GENOMIC DNA]</scope>
    <source>
        <strain evidence="4">M2/40</strain>
    </source>
</reference>
<feature type="domain" description="TniQ" evidence="1">
    <location>
        <begin position="4"/>
        <end position="160"/>
    </location>
</feature>
<dbReference type="OrthoDB" id="470139at2"/>
<name>W6RVS3_9CLOT</name>
<organism evidence="3 4">
    <name type="scientific">Clostridium bornimense</name>
    <dbReference type="NCBI Taxonomy" id="1216932"/>
    <lineage>
        <taxon>Bacteria</taxon>
        <taxon>Bacillati</taxon>
        <taxon>Bacillota</taxon>
        <taxon>Clostridia</taxon>
        <taxon>Eubacteriales</taxon>
        <taxon>Clostridiaceae</taxon>
        <taxon>Clostridium</taxon>
    </lineage>
</organism>
<gene>
    <name evidence="3" type="ORF">CM240_1254</name>
</gene>
<evidence type="ECO:0000259" key="2">
    <source>
        <dbReference type="Pfam" id="PF15978"/>
    </source>
</evidence>
<dbReference type="PATRIC" id="fig|1216932.3.peg.1248"/>
<dbReference type="KEGG" id="clt:CM240_1254"/>
<keyword evidence="4" id="KW-1185">Reference proteome</keyword>
<feature type="domain" description="Transposon Tn7 transposition protein TnsD C-terminal" evidence="2">
    <location>
        <begin position="318"/>
        <end position="445"/>
    </location>
</feature>
<evidence type="ECO:0000259" key="1">
    <source>
        <dbReference type="Pfam" id="PF06527"/>
    </source>
</evidence>
<protein>
    <recommendedName>
        <fullName evidence="5">Transposon Tn7 transposition protein TnsD C-termianl domain-containing protein</fullName>
    </recommendedName>
</protein>